<dbReference type="Proteomes" id="UP000222366">
    <property type="component" value="Unassembled WGS sequence"/>
</dbReference>
<name>A0A2D0KUT8_9GAMM</name>
<dbReference type="AlphaFoldDB" id="A0A2D0KUT8"/>
<dbReference type="EMBL" id="NJAJ01000004">
    <property type="protein sequence ID" value="PHM67161.1"/>
    <property type="molecule type" value="Genomic_DNA"/>
</dbReference>
<organism evidence="2 3">
    <name type="scientific">Xenorhabdus stockiae</name>
    <dbReference type="NCBI Taxonomy" id="351614"/>
    <lineage>
        <taxon>Bacteria</taxon>
        <taxon>Pseudomonadati</taxon>
        <taxon>Pseudomonadota</taxon>
        <taxon>Gammaproteobacteria</taxon>
        <taxon>Enterobacterales</taxon>
        <taxon>Morganellaceae</taxon>
        <taxon>Xenorhabdus</taxon>
    </lineage>
</organism>
<dbReference type="RefSeq" id="WP_099123970.1">
    <property type="nucleotide sequence ID" value="NZ_CAWNRH010000115.1"/>
</dbReference>
<dbReference type="InterPro" id="IPR056725">
    <property type="entry name" value="DUF7823"/>
</dbReference>
<gene>
    <name evidence="2" type="ORF">Xsto_00440</name>
</gene>
<sequence length="170" mass="19400">MSDVNKLESESKIENMLVMDIMIGTGRANMGGEYLRSIWGYSNKPVGSTYRPPDGAIGTIAIIENNTRIDVSKSNTFLWLQLGADYIGWDTYSFKDEDSYSQSIELLENKVLYVTVNGVIYNLGKSSFDIRRYLKKYQLFAQYFNIGAKELGVIMKQNIGNTLRFCLNWK</sequence>
<reference evidence="2 3" key="1">
    <citation type="journal article" date="2017" name="Nat. Microbiol.">
        <title>Natural product diversity associated with the nematode symbionts Photorhabdus and Xenorhabdus.</title>
        <authorList>
            <person name="Tobias N.J."/>
            <person name="Wolff H."/>
            <person name="Djahanschiri B."/>
            <person name="Grundmann F."/>
            <person name="Kronenwerth M."/>
            <person name="Shi Y.M."/>
            <person name="Simonyi S."/>
            <person name="Grun P."/>
            <person name="Shapiro-Ilan D."/>
            <person name="Pidot S.J."/>
            <person name="Stinear T.P."/>
            <person name="Ebersberger I."/>
            <person name="Bode H.B."/>
        </authorList>
    </citation>
    <scope>NUCLEOTIDE SEQUENCE [LARGE SCALE GENOMIC DNA]</scope>
    <source>
        <strain evidence="2 3">DSM 17904</strain>
    </source>
</reference>
<proteinExistence type="predicted"/>
<keyword evidence="3" id="KW-1185">Reference proteome</keyword>
<evidence type="ECO:0000259" key="1">
    <source>
        <dbReference type="Pfam" id="PF25136"/>
    </source>
</evidence>
<dbReference type="Pfam" id="PF25136">
    <property type="entry name" value="DUF7823"/>
    <property type="match status" value="1"/>
</dbReference>
<accession>A0A2D0KUT8</accession>
<comment type="caution">
    <text evidence="2">The sequence shown here is derived from an EMBL/GenBank/DDBJ whole genome shotgun (WGS) entry which is preliminary data.</text>
</comment>
<protein>
    <recommendedName>
        <fullName evidence="1">DUF7823 domain-containing protein</fullName>
    </recommendedName>
</protein>
<feature type="domain" description="DUF7823" evidence="1">
    <location>
        <begin position="57"/>
        <end position="170"/>
    </location>
</feature>
<evidence type="ECO:0000313" key="2">
    <source>
        <dbReference type="EMBL" id="PHM67161.1"/>
    </source>
</evidence>
<evidence type="ECO:0000313" key="3">
    <source>
        <dbReference type="Proteomes" id="UP000222366"/>
    </source>
</evidence>